<evidence type="ECO:0000259" key="1">
    <source>
        <dbReference type="Pfam" id="PF01796"/>
    </source>
</evidence>
<dbReference type="Gene3D" id="6.10.30.10">
    <property type="match status" value="1"/>
</dbReference>
<dbReference type="Proteomes" id="UP001597024">
    <property type="component" value="Unassembled WGS sequence"/>
</dbReference>
<reference evidence="4" key="1">
    <citation type="journal article" date="2019" name="Int. J. Syst. Evol. Microbiol.">
        <title>The Global Catalogue of Microorganisms (GCM) 10K type strain sequencing project: providing services to taxonomists for standard genome sequencing and annotation.</title>
        <authorList>
            <consortium name="The Broad Institute Genomics Platform"/>
            <consortium name="The Broad Institute Genome Sequencing Center for Infectious Disease"/>
            <person name="Wu L."/>
            <person name="Ma J."/>
        </authorList>
    </citation>
    <scope>NUCLEOTIDE SEQUENCE [LARGE SCALE GENOMIC DNA]</scope>
    <source>
        <strain evidence="4">CCUG 62974</strain>
    </source>
</reference>
<dbReference type="InterPro" id="IPR022002">
    <property type="entry name" value="ChsH2_Znr"/>
</dbReference>
<gene>
    <name evidence="3" type="ORF">ACFQ08_40155</name>
</gene>
<feature type="domain" description="ChsH2 C-terminal OB-fold" evidence="1">
    <location>
        <begin position="60"/>
        <end position="125"/>
    </location>
</feature>
<evidence type="ECO:0000313" key="3">
    <source>
        <dbReference type="EMBL" id="MFD0890799.1"/>
    </source>
</evidence>
<dbReference type="InterPro" id="IPR052513">
    <property type="entry name" value="Thioester_dehydratase-like"/>
</dbReference>
<organism evidence="3 4">
    <name type="scientific">Streptosporangium algeriense</name>
    <dbReference type="NCBI Taxonomy" id="1682748"/>
    <lineage>
        <taxon>Bacteria</taxon>
        <taxon>Bacillati</taxon>
        <taxon>Actinomycetota</taxon>
        <taxon>Actinomycetes</taxon>
        <taxon>Streptosporangiales</taxon>
        <taxon>Streptosporangiaceae</taxon>
        <taxon>Streptosporangium</taxon>
    </lineage>
</organism>
<accession>A0ABW3E6I8</accession>
<name>A0ABW3E6I8_9ACTN</name>
<dbReference type="PANTHER" id="PTHR34075">
    <property type="entry name" value="BLR3430 PROTEIN"/>
    <property type="match status" value="1"/>
</dbReference>
<proteinExistence type="predicted"/>
<comment type="caution">
    <text evidence="3">The sequence shown here is derived from an EMBL/GenBank/DDBJ whole genome shotgun (WGS) entry which is preliminary data.</text>
</comment>
<evidence type="ECO:0000313" key="4">
    <source>
        <dbReference type="Proteomes" id="UP001597024"/>
    </source>
</evidence>
<protein>
    <submittedName>
        <fullName evidence="3">Zn-ribbon domain-containing OB-fold protein</fullName>
    </submittedName>
</protein>
<sequence length="141" mass="15327">MTTTGERETPMTEAYGDAMTAPFWEAAGRSLLLQRCDSCGAHQFYPRPFCLACDHDGLTWVPASGTGVVYSRTEVRVKVRPELVPPYTVAVVSLTEGPRMTTLVVGEDGEPGPACEIGDAVEVTWMPRADAPPLPVFRRSL</sequence>
<keyword evidence="4" id="KW-1185">Reference proteome</keyword>
<dbReference type="InterPro" id="IPR012340">
    <property type="entry name" value="NA-bd_OB-fold"/>
</dbReference>
<dbReference type="Pfam" id="PF12172">
    <property type="entry name" value="zf-ChsH2"/>
    <property type="match status" value="1"/>
</dbReference>
<dbReference type="Pfam" id="PF01796">
    <property type="entry name" value="OB_ChsH2_C"/>
    <property type="match status" value="1"/>
</dbReference>
<feature type="domain" description="ChsH2 rubredoxin-like zinc ribbon" evidence="2">
    <location>
        <begin position="24"/>
        <end position="54"/>
    </location>
</feature>
<dbReference type="SUPFAM" id="SSF50249">
    <property type="entry name" value="Nucleic acid-binding proteins"/>
    <property type="match status" value="1"/>
</dbReference>
<dbReference type="PANTHER" id="PTHR34075:SF5">
    <property type="entry name" value="BLR3430 PROTEIN"/>
    <property type="match status" value="1"/>
</dbReference>
<evidence type="ECO:0000259" key="2">
    <source>
        <dbReference type="Pfam" id="PF12172"/>
    </source>
</evidence>
<dbReference type="EMBL" id="JBHTHX010002690">
    <property type="protein sequence ID" value="MFD0890799.1"/>
    <property type="molecule type" value="Genomic_DNA"/>
</dbReference>
<dbReference type="InterPro" id="IPR002878">
    <property type="entry name" value="ChsH2_C"/>
</dbReference>